<proteinExistence type="predicted"/>
<name>A0ABV8PJB6_9FLAO</name>
<keyword evidence="5" id="KW-1185">Reference proteome</keyword>
<evidence type="ECO:0000313" key="4">
    <source>
        <dbReference type="EMBL" id="MFC4218997.1"/>
    </source>
</evidence>
<reference evidence="5" key="1">
    <citation type="journal article" date="2019" name="Int. J. Syst. Evol. Microbiol.">
        <title>The Global Catalogue of Microorganisms (GCM) 10K type strain sequencing project: providing services to taxonomists for standard genome sequencing and annotation.</title>
        <authorList>
            <consortium name="The Broad Institute Genomics Platform"/>
            <consortium name="The Broad Institute Genome Sequencing Center for Infectious Disease"/>
            <person name="Wu L."/>
            <person name="Ma J."/>
        </authorList>
    </citation>
    <scope>NUCLEOTIDE SEQUENCE [LARGE SCALE GENOMIC DNA]</scope>
    <source>
        <strain evidence="5">CGMCC 1.15774</strain>
    </source>
</reference>
<dbReference type="PANTHER" id="PTHR30481">
    <property type="entry name" value="DNA ADENINE METHYLASE"/>
    <property type="match status" value="1"/>
</dbReference>
<evidence type="ECO:0000256" key="2">
    <source>
        <dbReference type="ARBA" id="ARBA00022679"/>
    </source>
</evidence>
<keyword evidence="2" id="KW-0808">Transferase</keyword>
<keyword evidence="1" id="KW-0489">Methyltransferase</keyword>
<evidence type="ECO:0000256" key="3">
    <source>
        <dbReference type="ARBA" id="ARBA00022691"/>
    </source>
</evidence>
<dbReference type="RefSeq" id="WP_379762387.1">
    <property type="nucleotide sequence ID" value="NZ_JBHSCL010000003.1"/>
</dbReference>
<dbReference type="Proteomes" id="UP001595841">
    <property type="component" value="Unassembled WGS sequence"/>
</dbReference>
<dbReference type="InterPro" id="IPR012327">
    <property type="entry name" value="MeTrfase_D12"/>
</dbReference>
<gene>
    <name evidence="4" type="ORF">ACFOWS_02565</name>
</gene>
<evidence type="ECO:0008006" key="6">
    <source>
        <dbReference type="Google" id="ProtNLM"/>
    </source>
</evidence>
<comment type="caution">
    <text evidence="4">The sequence shown here is derived from an EMBL/GenBank/DDBJ whole genome shotgun (WGS) entry which is preliminary data.</text>
</comment>
<evidence type="ECO:0000256" key="1">
    <source>
        <dbReference type="ARBA" id="ARBA00022603"/>
    </source>
</evidence>
<evidence type="ECO:0000313" key="5">
    <source>
        <dbReference type="Proteomes" id="UP001595841"/>
    </source>
</evidence>
<dbReference type="EMBL" id="JBHSCL010000003">
    <property type="protein sequence ID" value="MFC4218997.1"/>
    <property type="molecule type" value="Genomic_DNA"/>
</dbReference>
<dbReference type="SUPFAM" id="SSF53335">
    <property type="entry name" value="S-adenosyl-L-methionine-dependent methyltransferases"/>
    <property type="match status" value="1"/>
</dbReference>
<sequence length="234" mass="26872">MVHIPENKDKDQNAKITPTMPIKIPELEGYFGGKGGSGVYQNIINLIPPHKRFAVPFLGHCGITRNILPATTTLVNDIDPAVIRHWTDYYNSNPFGRNKNGTLDDMWFHNLHWEVFLTYYKFDQSDSFIYWDPPYPKKTRKSNHQYTFEMTDDDHVTLLSRLLGFKKAMQAISTYDNPLYQEMLGGAGWNKKSFQARTRQGVATETVYFNYPPLHGCTTTNISVTTIKRGNISN</sequence>
<dbReference type="InterPro" id="IPR029063">
    <property type="entry name" value="SAM-dependent_MTases_sf"/>
</dbReference>
<protein>
    <recommendedName>
        <fullName evidence="6">DNA adenine methylase</fullName>
    </recommendedName>
</protein>
<dbReference type="Gene3D" id="3.40.50.150">
    <property type="entry name" value="Vaccinia Virus protein VP39"/>
    <property type="match status" value="1"/>
</dbReference>
<organism evidence="4 5">
    <name type="scientific">Flagellimonas marina</name>
    <dbReference type="NCBI Taxonomy" id="1775168"/>
    <lineage>
        <taxon>Bacteria</taxon>
        <taxon>Pseudomonadati</taxon>
        <taxon>Bacteroidota</taxon>
        <taxon>Flavobacteriia</taxon>
        <taxon>Flavobacteriales</taxon>
        <taxon>Flavobacteriaceae</taxon>
        <taxon>Flagellimonas</taxon>
    </lineage>
</organism>
<accession>A0ABV8PJB6</accession>
<keyword evidence="3" id="KW-0949">S-adenosyl-L-methionine</keyword>